<accession>A0A3E1YH61</accession>
<gene>
    <name evidence="1" type="ORF">DVR12_02660</name>
</gene>
<keyword evidence="2" id="KW-1185">Reference proteome</keyword>
<organism evidence="1 2">
    <name type="scientific">Chitinophaga silvatica</name>
    <dbReference type="NCBI Taxonomy" id="2282649"/>
    <lineage>
        <taxon>Bacteria</taxon>
        <taxon>Pseudomonadati</taxon>
        <taxon>Bacteroidota</taxon>
        <taxon>Chitinophagia</taxon>
        <taxon>Chitinophagales</taxon>
        <taxon>Chitinophagaceae</taxon>
        <taxon>Chitinophaga</taxon>
    </lineage>
</organism>
<name>A0A3E1YH61_9BACT</name>
<evidence type="ECO:0000313" key="1">
    <source>
        <dbReference type="EMBL" id="RFS26707.1"/>
    </source>
</evidence>
<dbReference type="RefSeq" id="WP_116973898.1">
    <property type="nucleotide sequence ID" value="NZ_QPMM01000001.1"/>
</dbReference>
<proteinExistence type="predicted"/>
<protein>
    <submittedName>
        <fullName evidence="1">Uncharacterized protein</fullName>
    </submittedName>
</protein>
<sequence>MEFNKKCGLIMPISGINDYSAGHWIGVKKILASIVSDAINYDNTEVVSFDNTNPEIKSRIFNHLFEIPLVICDVSGNNPNVLYELGLRVAFDMPIIIVIDEKTKFNFDLSSFEHVMYPTQMTQNKDTQEYKKFRKILTSKIKSVYSAYKEKNTSLSPLSKFLSQENYFQIKRGVPFDISGKYEYKCYRENQGYAHGGICSIYLRHVRGNMIEWHLQGKRCWKKDNHESPLVKFQNPYNWNTNKAVIFPDKSYLLSYGISTPESNILGFIRGNIETSSNDNIVLFNGDYYQDEGKRLIKGGFIMNKIDEAITYKNYSFPLCEF</sequence>
<comment type="caution">
    <text evidence="1">The sequence shown here is derived from an EMBL/GenBank/DDBJ whole genome shotgun (WGS) entry which is preliminary data.</text>
</comment>
<dbReference type="Proteomes" id="UP000260644">
    <property type="component" value="Unassembled WGS sequence"/>
</dbReference>
<evidence type="ECO:0000313" key="2">
    <source>
        <dbReference type="Proteomes" id="UP000260644"/>
    </source>
</evidence>
<dbReference type="EMBL" id="QPMM01000001">
    <property type="protein sequence ID" value="RFS26707.1"/>
    <property type="molecule type" value="Genomic_DNA"/>
</dbReference>
<dbReference type="AlphaFoldDB" id="A0A3E1YH61"/>
<dbReference type="OrthoDB" id="9815193at2"/>
<reference evidence="1 2" key="1">
    <citation type="submission" date="2018-07" db="EMBL/GenBank/DDBJ databases">
        <title>Chitinophaga K2CV101002-2 sp. nov., isolated from a monsoon evergreen broad-leaved forest soil.</title>
        <authorList>
            <person name="Lv Y."/>
        </authorList>
    </citation>
    <scope>NUCLEOTIDE SEQUENCE [LARGE SCALE GENOMIC DNA]</scope>
    <source>
        <strain evidence="1 2">GDMCC 1.1288</strain>
    </source>
</reference>